<dbReference type="EnsemblProtists" id="EOD32767">
    <property type="protein sequence ID" value="EOD32767"/>
    <property type="gene ID" value="EMIHUDRAFT_230344"/>
</dbReference>
<evidence type="ECO:0000313" key="1">
    <source>
        <dbReference type="EnsemblProtists" id="EOD32767"/>
    </source>
</evidence>
<dbReference type="GeneID" id="17278039"/>
<evidence type="ECO:0000313" key="2">
    <source>
        <dbReference type="Proteomes" id="UP000013827"/>
    </source>
</evidence>
<sequence>MTTSAKPRSQDEYVAPPEVVAAIEAGDAEQVKALLTPAPEGLSKSVLKKLSSLVAALLAQIETLGLPADAMATLQQQRTALADAIAPHVNAMRNRHYVQGFNARG</sequence>
<proteinExistence type="predicted"/>
<reference evidence="1" key="2">
    <citation type="submission" date="2024-10" db="UniProtKB">
        <authorList>
            <consortium name="EnsemblProtists"/>
        </authorList>
    </citation>
    <scope>IDENTIFICATION</scope>
</reference>
<dbReference type="Proteomes" id="UP000013827">
    <property type="component" value="Unassembled WGS sequence"/>
</dbReference>
<name>A0A0D3KAI2_EMIH1</name>
<dbReference type="RefSeq" id="XP_005785196.1">
    <property type="nucleotide sequence ID" value="XM_005785139.1"/>
</dbReference>
<dbReference type="AlphaFoldDB" id="A0A0D3KAI2"/>
<dbReference type="KEGG" id="ehx:EMIHUDRAFT_230344"/>
<reference evidence="2" key="1">
    <citation type="journal article" date="2013" name="Nature">
        <title>Pan genome of the phytoplankton Emiliania underpins its global distribution.</title>
        <authorList>
            <person name="Read B.A."/>
            <person name="Kegel J."/>
            <person name="Klute M.J."/>
            <person name="Kuo A."/>
            <person name="Lefebvre S.C."/>
            <person name="Maumus F."/>
            <person name="Mayer C."/>
            <person name="Miller J."/>
            <person name="Monier A."/>
            <person name="Salamov A."/>
            <person name="Young J."/>
            <person name="Aguilar M."/>
            <person name="Claverie J.M."/>
            <person name="Frickenhaus S."/>
            <person name="Gonzalez K."/>
            <person name="Herman E.K."/>
            <person name="Lin Y.C."/>
            <person name="Napier J."/>
            <person name="Ogata H."/>
            <person name="Sarno A.F."/>
            <person name="Shmutz J."/>
            <person name="Schroeder D."/>
            <person name="de Vargas C."/>
            <person name="Verret F."/>
            <person name="von Dassow P."/>
            <person name="Valentin K."/>
            <person name="Van de Peer Y."/>
            <person name="Wheeler G."/>
            <person name="Dacks J.B."/>
            <person name="Delwiche C.F."/>
            <person name="Dyhrman S.T."/>
            <person name="Glockner G."/>
            <person name="John U."/>
            <person name="Richards T."/>
            <person name="Worden A.Z."/>
            <person name="Zhang X."/>
            <person name="Grigoriev I.V."/>
            <person name="Allen A.E."/>
            <person name="Bidle K."/>
            <person name="Borodovsky M."/>
            <person name="Bowler C."/>
            <person name="Brownlee C."/>
            <person name="Cock J.M."/>
            <person name="Elias M."/>
            <person name="Gladyshev V.N."/>
            <person name="Groth M."/>
            <person name="Guda C."/>
            <person name="Hadaegh A."/>
            <person name="Iglesias-Rodriguez M.D."/>
            <person name="Jenkins J."/>
            <person name="Jones B.M."/>
            <person name="Lawson T."/>
            <person name="Leese F."/>
            <person name="Lindquist E."/>
            <person name="Lobanov A."/>
            <person name="Lomsadze A."/>
            <person name="Malik S.B."/>
            <person name="Marsh M.E."/>
            <person name="Mackinder L."/>
            <person name="Mock T."/>
            <person name="Mueller-Roeber B."/>
            <person name="Pagarete A."/>
            <person name="Parker M."/>
            <person name="Probert I."/>
            <person name="Quesneville H."/>
            <person name="Raines C."/>
            <person name="Rensing S.A."/>
            <person name="Riano-Pachon D.M."/>
            <person name="Richier S."/>
            <person name="Rokitta S."/>
            <person name="Shiraiwa Y."/>
            <person name="Soanes D.M."/>
            <person name="van der Giezen M."/>
            <person name="Wahlund T.M."/>
            <person name="Williams B."/>
            <person name="Wilson W."/>
            <person name="Wolfe G."/>
            <person name="Wurch L.L."/>
        </authorList>
    </citation>
    <scope>NUCLEOTIDE SEQUENCE</scope>
</reference>
<protein>
    <submittedName>
        <fullName evidence="1">Uncharacterized protein</fullName>
    </submittedName>
</protein>
<dbReference type="PaxDb" id="2903-EOD32767"/>
<accession>A0A0D3KAI2</accession>
<organism evidence="1 2">
    <name type="scientific">Emiliania huxleyi (strain CCMP1516)</name>
    <dbReference type="NCBI Taxonomy" id="280463"/>
    <lineage>
        <taxon>Eukaryota</taxon>
        <taxon>Haptista</taxon>
        <taxon>Haptophyta</taxon>
        <taxon>Prymnesiophyceae</taxon>
        <taxon>Isochrysidales</taxon>
        <taxon>Noelaerhabdaceae</taxon>
        <taxon>Emiliania</taxon>
    </lineage>
</organism>
<dbReference type="HOGENOM" id="CLU_2241706_0_0_1"/>
<keyword evidence="2" id="KW-1185">Reference proteome</keyword>